<name>A0AAV1I226_9CHLO</name>
<organism evidence="9 10">
    <name type="scientific">Coccomyxa viridis</name>
    <dbReference type="NCBI Taxonomy" id="1274662"/>
    <lineage>
        <taxon>Eukaryota</taxon>
        <taxon>Viridiplantae</taxon>
        <taxon>Chlorophyta</taxon>
        <taxon>core chlorophytes</taxon>
        <taxon>Trebouxiophyceae</taxon>
        <taxon>Trebouxiophyceae incertae sedis</taxon>
        <taxon>Coccomyxaceae</taxon>
        <taxon>Coccomyxa</taxon>
    </lineage>
</organism>
<dbReference type="PROSITE" id="PS50172">
    <property type="entry name" value="BRCT"/>
    <property type="match status" value="1"/>
</dbReference>
<evidence type="ECO:0000256" key="7">
    <source>
        <dbReference type="SAM" id="MobiDB-lite"/>
    </source>
</evidence>
<evidence type="ECO:0000256" key="2">
    <source>
        <dbReference type="ARBA" id="ARBA00013081"/>
    </source>
</evidence>
<evidence type="ECO:0000313" key="9">
    <source>
        <dbReference type="EMBL" id="CAK0763838.1"/>
    </source>
</evidence>
<dbReference type="PANTHER" id="PTHR23081:SF36">
    <property type="entry name" value="RNA POLYMERASE II SUBUNIT A C-TERMINAL DOMAIN PHOSPHATASE"/>
    <property type="match status" value="1"/>
</dbReference>
<protein>
    <recommendedName>
        <fullName evidence="2">protein-serine/threonine phosphatase</fullName>
        <ecNumber evidence="2">3.1.3.16</ecNumber>
    </recommendedName>
</protein>
<dbReference type="CDD" id="cd17729">
    <property type="entry name" value="BRCT_CTDP1"/>
    <property type="match status" value="1"/>
</dbReference>
<sequence>MQVERYIFFPKCAERFGLVSPGLLLEGRDEDGEQGMLHSALQVLAEVHERAFQAAPGAGRDVRKHLSSVRSSILEGVRVLFSHVIPQNYPQPHSHPMWQLAEQLGATVALSTSLQVTHVVSGSTQTDKVHWAREQGRHLVSPGWLHAAACLWRRMAEADYPVDGSEEQPRLTPEEDLQAALAAAGGGAGPPSSAEL</sequence>
<evidence type="ECO:0000256" key="1">
    <source>
        <dbReference type="ARBA" id="ARBA00004123"/>
    </source>
</evidence>
<evidence type="ECO:0000256" key="4">
    <source>
        <dbReference type="ARBA" id="ARBA00023242"/>
    </source>
</evidence>
<dbReference type="InterPro" id="IPR039189">
    <property type="entry name" value="Fcp1"/>
</dbReference>
<proteinExistence type="predicted"/>
<keyword evidence="4" id="KW-0539">Nucleus</keyword>
<dbReference type="SUPFAM" id="SSF52113">
    <property type="entry name" value="BRCT domain"/>
    <property type="match status" value="1"/>
</dbReference>
<comment type="catalytic activity">
    <reaction evidence="6">
        <text>O-phospho-L-threonyl-[protein] + H2O = L-threonyl-[protein] + phosphate</text>
        <dbReference type="Rhea" id="RHEA:47004"/>
        <dbReference type="Rhea" id="RHEA-COMP:11060"/>
        <dbReference type="Rhea" id="RHEA-COMP:11605"/>
        <dbReference type="ChEBI" id="CHEBI:15377"/>
        <dbReference type="ChEBI" id="CHEBI:30013"/>
        <dbReference type="ChEBI" id="CHEBI:43474"/>
        <dbReference type="ChEBI" id="CHEBI:61977"/>
        <dbReference type="EC" id="3.1.3.16"/>
    </reaction>
</comment>
<feature type="domain" description="BRCT" evidence="8">
    <location>
        <begin position="69"/>
        <end position="162"/>
    </location>
</feature>
<evidence type="ECO:0000256" key="5">
    <source>
        <dbReference type="ARBA" id="ARBA00047761"/>
    </source>
</evidence>
<reference evidence="9 10" key="1">
    <citation type="submission" date="2023-10" db="EMBL/GenBank/DDBJ databases">
        <authorList>
            <person name="Maclean D."/>
            <person name="Macfadyen A."/>
        </authorList>
    </citation>
    <scope>NUCLEOTIDE SEQUENCE [LARGE SCALE GENOMIC DNA]</scope>
</reference>
<dbReference type="Pfam" id="PF12738">
    <property type="entry name" value="PTCB-BRCT"/>
    <property type="match status" value="1"/>
</dbReference>
<comment type="subcellular location">
    <subcellularLocation>
        <location evidence="1">Nucleus</location>
    </subcellularLocation>
</comment>
<dbReference type="GO" id="GO:0008420">
    <property type="term" value="F:RNA polymerase II CTD heptapeptide repeat phosphatase activity"/>
    <property type="evidence" value="ECO:0007669"/>
    <property type="project" value="InterPro"/>
</dbReference>
<dbReference type="InterPro" id="IPR001357">
    <property type="entry name" value="BRCT_dom"/>
</dbReference>
<keyword evidence="10" id="KW-1185">Reference proteome</keyword>
<dbReference type="Gene3D" id="3.40.50.10190">
    <property type="entry name" value="BRCT domain"/>
    <property type="match status" value="1"/>
</dbReference>
<evidence type="ECO:0000256" key="3">
    <source>
        <dbReference type="ARBA" id="ARBA00022801"/>
    </source>
</evidence>
<evidence type="ECO:0000256" key="6">
    <source>
        <dbReference type="ARBA" id="ARBA00048336"/>
    </source>
</evidence>
<dbReference type="PANTHER" id="PTHR23081">
    <property type="entry name" value="RNA POLYMERASE II CTD PHOSPHATASE"/>
    <property type="match status" value="1"/>
</dbReference>
<comment type="caution">
    <text evidence="9">The sequence shown here is derived from an EMBL/GenBank/DDBJ whole genome shotgun (WGS) entry which is preliminary data.</text>
</comment>
<dbReference type="AlphaFoldDB" id="A0AAV1I226"/>
<accession>A0AAV1I226</accession>
<evidence type="ECO:0000313" key="10">
    <source>
        <dbReference type="Proteomes" id="UP001314263"/>
    </source>
</evidence>
<evidence type="ECO:0000259" key="8">
    <source>
        <dbReference type="PROSITE" id="PS50172"/>
    </source>
</evidence>
<dbReference type="InterPro" id="IPR036420">
    <property type="entry name" value="BRCT_dom_sf"/>
</dbReference>
<dbReference type="Proteomes" id="UP001314263">
    <property type="component" value="Unassembled WGS sequence"/>
</dbReference>
<feature type="region of interest" description="Disordered" evidence="7">
    <location>
        <begin position="163"/>
        <end position="196"/>
    </location>
</feature>
<comment type="catalytic activity">
    <reaction evidence="5">
        <text>O-phospho-L-seryl-[protein] + H2O = L-seryl-[protein] + phosphate</text>
        <dbReference type="Rhea" id="RHEA:20629"/>
        <dbReference type="Rhea" id="RHEA-COMP:9863"/>
        <dbReference type="Rhea" id="RHEA-COMP:11604"/>
        <dbReference type="ChEBI" id="CHEBI:15377"/>
        <dbReference type="ChEBI" id="CHEBI:29999"/>
        <dbReference type="ChEBI" id="CHEBI:43474"/>
        <dbReference type="ChEBI" id="CHEBI:83421"/>
        <dbReference type="EC" id="3.1.3.16"/>
    </reaction>
</comment>
<dbReference type="EC" id="3.1.3.16" evidence="2"/>
<dbReference type="SMART" id="SM00292">
    <property type="entry name" value="BRCT"/>
    <property type="match status" value="1"/>
</dbReference>
<dbReference type="GO" id="GO:0005634">
    <property type="term" value="C:nucleus"/>
    <property type="evidence" value="ECO:0007669"/>
    <property type="project" value="UniProtKB-SubCell"/>
</dbReference>
<gene>
    <name evidence="9" type="ORF">CVIRNUC_003098</name>
</gene>
<keyword evidence="3" id="KW-0378">Hydrolase</keyword>
<dbReference type="EMBL" id="CAUYUE010000004">
    <property type="protein sequence ID" value="CAK0763838.1"/>
    <property type="molecule type" value="Genomic_DNA"/>
</dbReference>